<dbReference type="GO" id="GO:0016787">
    <property type="term" value="F:hydrolase activity"/>
    <property type="evidence" value="ECO:0007669"/>
    <property type="project" value="InterPro"/>
</dbReference>
<reference evidence="2 3" key="1">
    <citation type="journal article" name="Front. Microbiol.">
        <title>Sugar Metabolism of the First Thermophilic Planctomycete Thermogutta terrifontis: Comparative Genomic and Transcriptomic Approaches.</title>
        <authorList>
            <person name="Elcheninov A.G."/>
            <person name="Menzel P."/>
            <person name="Gudbergsdottir S.R."/>
            <person name="Slesarev A.I."/>
            <person name="Kadnikov V.V."/>
            <person name="Krogh A."/>
            <person name="Bonch-Osmolovskaya E.A."/>
            <person name="Peng X."/>
            <person name="Kublanov I.V."/>
        </authorList>
    </citation>
    <scope>NUCLEOTIDE SEQUENCE [LARGE SCALE GENOMIC DNA]</scope>
    <source>
        <strain evidence="2 3">R1</strain>
    </source>
</reference>
<dbReference type="OrthoDB" id="272468at2"/>
<sequence>MRKNPYVAVWPVVLIALFGLRSAAVRAAEEEGFKPLFDGKTLAGWEGDPRFWSVQDGVIVGSTDETRTPHNTFLCTTKTYKNFILKLEFRLRNHNSGVQIRSKRLDDFIVAGYQADIAEKRYTGILYEERGRGILADVNPEEVAKHVKPGDWNEYTITCDGPRIRLELNGFTTVDYEEKSPEGAKEGIIALQLHAGPPMKVEFRNIRIKELP</sequence>
<keyword evidence="3" id="KW-1185">Reference proteome</keyword>
<name>A0A286RAT8_9BACT</name>
<evidence type="ECO:0000259" key="1">
    <source>
        <dbReference type="Pfam" id="PF06439"/>
    </source>
</evidence>
<evidence type="ECO:0000313" key="2">
    <source>
        <dbReference type="EMBL" id="ASV73076.1"/>
    </source>
</evidence>
<dbReference type="InterPro" id="IPR010496">
    <property type="entry name" value="AL/BT2_dom"/>
</dbReference>
<dbReference type="KEGG" id="ttf:THTE_0474"/>
<proteinExistence type="predicted"/>
<dbReference type="Gene3D" id="2.60.120.560">
    <property type="entry name" value="Exo-inulinase, domain 1"/>
    <property type="match status" value="1"/>
</dbReference>
<dbReference type="EMBL" id="CP018477">
    <property type="protein sequence ID" value="ASV73076.1"/>
    <property type="molecule type" value="Genomic_DNA"/>
</dbReference>
<dbReference type="AlphaFoldDB" id="A0A286RAT8"/>
<accession>A0A286RAT8</accession>
<dbReference type="Pfam" id="PF06439">
    <property type="entry name" value="3keto-disac_hyd"/>
    <property type="match status" value="1"/>
</dbReference>
<protein>
    <recommendedName>
        <fullName evidence="1">3-keto-alpha-glucoside-1,2-lyase/3-keto-2-hydroxy-glucal hydratase domain-containing protein</fullName>
    </recommendedName>
</protein>
<dbReference type="Proteomes" id="UP000215086">
    <property type="component" value="Chromosome"/>
</dbReference>
<gene>
    <name evidence="2" type="ORF">THTE_0474</name>
</gene>
<dbReference type="RefSeq" id="WP_095413796.1">
    <property type="nucleotide sequence ID" value="NZ_CP018477.1"/>
</dbReference>
<organism evidence="2 3">
    <name type="scientific">Thermogutta terrifontis</name>
    <dbReference type="NCBI Taxonomy" id="1331910"/>
    <lineage>
        <taxon>Bacteria</taxon>
        <taxon>Pseudomonadati</taxon>
        <taxon>Planctomycetota</taxon>
        <taxon>Planctomycetia</taxon>
        <taxon>Pirellulales</taxon>
        <taxon>Thermoguttaceae</taxon>
        <taxon>Thermogutta</taxon>
    </lineage>
</organism>
<feature type="domain" description="3-keto-alpha-glucoside-1,2-lyase/3-keto-2-hydroxy-glucal hydratase" evidence="1">
    <location>
        <begin position="32"/>
        <end position="209"/>
    </location>
</feature>
<evidence type="ECO:0000313" key="3">
    <source>
        <dbReference type="Proteomes" id="UP000215086"/>
    </source>
</evidence>